<keyword evidence="1" id="KW-1133">Transmembrane helix</keyword>
<dbReference type="EMBL" id="KQ424026">
    <property type="protein sequence ID" value="KOF71705.1"/>
    <property type="molecule type" value="Genomic_DNA"/>
</dbReference>
<dbReference type="AlphaFoldDB" id="A0A0L8G557"/>
<reference evidence="2" key="1">
    <citation type="submission" date="2015-07" db="EMBL/GenBank/DDBJ databases">
        <title>MeaNS - Measles Nucleotide Surveillance Program.</title>
        <authorList>
            <person name="Tran T."/>
            <person name="Druce J."/>
        </authorList>
    </citation>
    <scope>NUCLEOTIDE SEQUENCE</scope>
    <source>
        <strain evidence="2">UCB-OBI-ISO-001</strain>
        <tissue evidence="2">Gonad</tissue>
    </source>
</reference>
<keyword evidence="1" id="KW-0812">Transmembrane</keyword>
<gene>
    <name evidence="2" type="ORF">OCBIM_22000641mg</name>
</gene>
<sequence>MVIDYNQYSNLEMIISLTAVRTYYVFNILIYSCCVSIYNFLCISLICQSPFLLFTTNDIYVIMALDLSIFTLLPSPPSLFVTPPLFYHQRSSLYLPSIMTSIFNNHNHQLPLPQSIVFHPTSISLFNNNHHCLS</sequence>
<evidence type="ECO:0000313" key="2">
    <source>
        <dbReference type="EMBL" id="KOF71705.1"/>
    </source>
</evidence>
<protein>
    <submittedName>
        <fullName evidence="2">Uncharacterized protein</fullName>
    </submittedName>
</protein>
<proteinExistence type="predicted"/>
<evidence type="ECO:0000256" key="1">
    <source>
        <dbReference type="SAM" id="Phobius"/>
    </source>
</evidence>
<feature type="transmembrane region" description="Helical" evidence="1">
    <location>
        <begin position="59"/>
        <end position="76"/>
    </location>
</feature>
<organism evidence="2">
    <name type="scientific">Octopus bimaculoides</name>
    <name type="common">California two-spotted octopus</name>
    <dbReference type="NCBI Taxonomy" id="37653"/>
    <lineage>
        <taxon>Eukaryota</taxon>
        <taxon>Metazoa</taxon>
        <taxon>Spiralia</taxon>
        <taxon>Lophotrochozoa</taxon>
        <taxon>Mollusca</taxon>
        <taxon>Cephalopoda</taxon>
        <taxon>Coleoidea</taxon>
        <taxon>Octopodiformes</taxon>
        <taxon>Octopoda</taxon>
        <taxon>Incirrata</taxon>
        <taxon>Octopodidae</taxon>
        <taxon>Octopus</taxon>
    </lineage>
</organism>
<accession>A0A0L8G557</accession>
<name>A0A0L8G557_OCTBM</name>
<keyword evidence="1" id="KW-0472">Membrane</keyword>
<feature type="transmembrane region" description="Helical" evidence="1">
    <location>
        <begin position="23"/>
        <end position="47"/>
    </location>
</feature>